<dbReference type="AlphaFoldDB" id="A0A1V2N9B7"/>
<organism evidence="1 2">
    <name type="scientific">Candidatus Liberibacter solanacearum</name>
    <dbReference type="NCBI Taxonomy" id="556287"/>
    <lineage>
        <taxon>Bacteria</taxon>
        <taxon>Pseudomonadati</taxon>
        <taxon>Pseudomonadota</taxon>
        <taxon>Alphaproteobacteria</taxon>
        <taxon>Hyphomicrobiales</taxon>
        <taxon>Rhizobiaceae</taxon>
        <taxon>Liberibacter</taxon>
    </lineage>
</organism>
<protein>
    <submittedName>
        <fullName evidence="1">Uncharacterized protein</fullName>
    </submittedName>
</protein>
<dbReference type="RefSeq" id="WP_076970523.1">
    <property type="nucleotide sequence ID" value="NZ_LVWB01000002.1"/>
</dbReference>
<accession>A0A1V2N9B7</accession>
<dbReference type="Proteomes" id="UP000189542">
    <property type="component" value="Unassembled WGS sequence"/>
</dbReference>
<name>A0A1V2N9B7_9HYPH</name>
<proteinExistence type="predicted"/>
<evidence type="ECO:0000313" key="1">
    <source>
        <dbReference type="EMBL" id="ONI60322.1"/>
    </source>
</evidence>
<gene>
    <name evidence="1" type="ORF">AYO25_00450</name>
</gene>
<reference evidence="1 2" key="1">
    <citation type="journal article" date="2017" name="PLoS ONE">
        <title>Genomic sequence of 'Candidatus Liberibacter solanacearum' haplotype C and its comparison with haplotype A and B genomes.</title>
        <authorList>
            <person name="Wang J."/>
            <person name="Haapalainen M."/>
            <person name="Schott T."/>
            <person name="Thompson S.M."/>
            <person name="Smith G.R."/>
            <person name="Nissinen A.I."/>
            <person name="Pirhonen M."/>
        </authorList>
    </citation>
    <scope>NUCLEOTIDE SEQUENCE [LARGE SCALE GENOMIC DNA]</scope>
    <source>
        <strain evidence="1 2">FIN111</strain>
    </source>
</reference>
<dbReference type="EMBL" id="LVWB01000002">
    <property type="protein sequence ID" value="ONI60322.1"/>
    <property type="molecule type" value="Genomic_DNA"/>
</dbReference>
<comment type="caution">
    <text evidence="1">The sequence shown here is derived from an EMBL/GenBank/DDBJ whole genome shotgun (WGS) entry which is preliminary data.</text>
</comment>
<evidence type="ECO:0000313" key="2">
    <source>
        <dbReference type="Proteomes" id="UP000189542"/>
    </source>
</evidence>
<sequence>MLKIAISTILVGCSDPVVPVDRKIEYDEKSYNNMVALLNDQIKKLESNTDNVYSMRDVTVVDDRYLSSMESRKNVSRLRQIAQ</sequence>